<dbReference type="AlphaFoldDB" id="A0A5B7HCQ5"/>
<comment type="caution">
    <text evidence="1">The sequence shown here is derived from an EMBL/GenBank/DDBJ whole genome shotgun (WGS) entry which is preliminary data.</text>
</comment>
<dbReference type="EMBL" id="VSRR010026711">
    <property type="protein sequence ID" value="MPC67756.1"/>
    <property type="molecule type" value="Genomic_DNA"/>
</dbReference>
<name>A0A5B7HCQ5_PORTR</name>
<protein>
    <submittedName>
        <fullName evidence="1">Uncharacterized protein</fullName>
    </submittedName>
</protein>
<sequence length="89" mass="10184">MHIGSTITTLSKCITAHLQDGTIKHHITNHTNTTFNRKKIEENTVILHKEPCKARLRMTEAVYIHIKTPRINIQIINMVSANTDQQTQP</sequence>
<keyword evidence="2" id="KW-1185">Reference proteome</keyword>
<accession>A0A5B7HCQ5</accession>
<organism evidence="1 2">
    <name type="scientific">Portunus trituberculatus</name>
    <name type="common">Swimming crab</name>
    <name type="synonym">Neptunus trituberculatus</name>
    <dbReference type="NCBI Taxonomy" id="210409"/>
    <lineage>
        <taxon>Eukaryota</taxon>
        <taxon>Metazoa</taxon>
        <taxon>Ecdysozoa</taxon>
        <taxon>Arthropoda</taxon>
        <taxon>Crustacea</taxon>
        <taxon>Multicrustacea</taxon>
        <taxon>Malacostraca</taxon>
        <taxon>Eumalacostraca</taxon>
        <taxon>Eucarida</taxon>
        <taxon>Decapoda</taxon>
        <taxon>Pleocyemata</taxon>
        <taxon>Brachyura</taxon>
        <taxon>Eubrachyura</taxon>
        <taxon>Portunoidea</taxon>
        <taxon>Portunidae</taxon>
        <taxon>Portuninae</taxon>
        <taxon>Portunus</taxon>
    </lineage>
</organism>
<evidence type="ECO:0000313" key="2">
    <source>
        <dbReference type="Proteomes" id="UP000324222"/>
    </source>
</evidence>
<reference evidence="1 2" key="1">
    <citation type="submission" date="2019-05" db="EMBL/GenBank/DDBJ databases">
        <title>Another draft genome of Portunus trituberculatus and its Hox gene families provides insights of decapod evolution.</title>
        <authorList>
            <person name="Jeong J.-H."/>
            <person name="Song I."/>
            <person name="Kim S."/>
            <person name="Choi T."/>
            <person name="Kim D."/>
            <person name="Ryu S."/>
            <person name="Kim W."/>
        </authorList>
    </citation>
    <scope>NUCLEOTIDE SEQUENCE [LARGE SCALE GENOMIC DNA]</scope>
    <source>
        <tissue evidence="1">Muscle</tissue>
    </source>
</reference>
<proteinExistence type="predicted"/>
<gene>
    <name evidence="1" type="ORF">E2C01_061939</name>
</gene>
<dbReference type="Proteomes" id="UP000324222">
    <property type="component" value="Unassembled WGS sequence"/>
</dbReference>
<dbReference type="OrthoDB" id="10053630at2759"/>
<evidence type="ECO:0000313" key="1">
    <source>
        <dbReference type="EMBL" id="MPC67756.1"/>
    </source>
</evidence>